<dbReference type="EMBL" id="BCSZ01000022">
    <property type="protein sequence ID" value="GAT02297.1"/>
    <property type="molecule type" value="Genomic_DNA"/>
</dbReference>
<reference evidence="1 2" key="1">
    <citation type="journal article" date="2016" name="Genome Announc.">
        <title>Draft Genome Sequences of Five Rapidly Growing Mycobacterium Species, M. thermoresistibile, M. fortuitum subsp. acetamidolyticum, M. canariasense, M. brisbanense, and M. novocastrense.</title>
        <authorList>
            <person name="Katahira K."/>
            <person name="Ogura Y."/>
            <person name="Gotoh Y."/>
            <person name="Hayashi T."/>
        </authorList>
    </citation>
    <scope>NUCLEOTIDE SEQUENCE [LARGE SCALE GENOMIC DNA]</scope>
    <source>
        <strain evidence="1 2">JCM6368</strain>
    </source>
</reference>
<sequence>MCRSLKDGERRRCPSCSSYPAAARANGNRRQGRLARRKIVEHLNTVGLVETARAVMAATPSLLPAFMAGMDIDPAVLGDVPMPGTGPSGADATALIEKATSERAQQLQRSQPPARAQAPRVHKGAATRLAQALTRSRGVSRPAVKPAADVPNCRTNIGVIAEWEDRAEQVFAAGGSKAQCRVACAEAEMLCKGCPLMESCAQEAKASHYTGVAGGRIFVNGRSRLTPSVPTRIVA</sequence>
<dbReference type="Proteomes" id="UP000069705">
    <property type="component" value="Unassembled WGS sequence"/>
</dbReference>
<organism evidence="1 2">
    <name type="scientific">Mycolicibacterium fortuitum subsp. acetamidolyticum</name>
    <dbReference type="NCBI Taxonomy" id="144550"/>
    <lineage>
        <taxon>Bacteria</taxon>
        <taxon>Bacillati</taxon>
        <taxon>Actinomycetota</taxon>
        <taxon>Actinomycetes</taxon>
        <taxon>Mycobacteriales</taxon>
        <taxon>Mycobacteriaceae</taxon>
        <taxon>Mycolicibacterium</taxon>
    </lineage>
</organism>
<comment type="caution">
    <text evidence="1">The sequence shown here is derived from an EMBL/GenBank/DDBJ whole genome shotgun (WGS) entry which is preliminary data.</text>
</comment>
<evidence type="ECO:0000313" key="1">
    <source>
        <dbReference type="EMBL" id="GAT02297.1"/>
    </source>
</evidence>
<dbReference type="AlphaFoldDB" id="A0A100WQ42"/>
<reference evidence="2" key="2">
    <citation type="submission" date="2016-02" db="EMBL/GenBank/DDBJ databases">
        <title>Draft genome sequence of five rapidly growing Mycobacterium species.</title>
        <authorList>
            <person name="Katahira K."/>
            <person name="Gotou Y."/>
            <person name="Iida K."/>
            <person name="Ogura Y."/>
            <person name="Hayashi T."/>
        </authorList>
    </citation>
    <scope>NUCLEOTIDE SEQUENCE [LARGE SCALE GENOMIC DNA]</scope>
    <source>
        <strain evidence="2">JCM6368</strain>
    </source>
</reference>
<evidence type="ECO:0008006" key="3">
    <source>
        <dbReference type="Google" id="ProtNLM"/>
    </source>
</evidence>
<evidence type="ECO:0000313" key="2">
    <source>
        <dbReference type="Proteomes" id="UP000069705"/>
    </source>
</evidence>
<protein>
    <recommendedName>
        <fullName evidence="3">4Fe-4S Wbl-type domain-containing protein</fullName>
    </recommendedName>
</protein>
<name>A0A100WQ42_MYCFO</name>
<accession>A0A100WQ42</accession>
<gene>
    <name evidence="1" type="ORF">RMCFA_2409</name>
</gene>
<proteinExistence type="predicted"/>